<dbReference type="EMBL" id="BMFT01000001">
    <property type="protein sequence ID" value="GGH26842.1"/>
    <property type="molecule type" value="Genomic_DNA"/>
</dbReference>
<evidence type="ECO:0000313" key="1">
    <source>
        <dbReference type="EMBL" id="GGH26842.1"/>
    </source>
</evidence>
<organism evidence="1 2">
    <name type="scientific">Paenibacillus segetis</name>
    <dbReference type="NCBI Taxonomy" id="1325360"/>
    <lineage>
        <taxon>Bacteria</taxon>
        <taxon>Bacillati</taxon>
        <taxon>Bacillota</taxon>
        <taxon>Bacilli</taxon>
        <taxon>Bacillales</taxon>
        <taxon>Paenibacillaceae</taxon>
        <taxon>Paenibacillus</taxon>
    </lineage>
</organism>
<proteinExistence type="predicted"/>
<accession>A0ABQ1YJV2</accession>
<dbReference type="Proteomes" id="UP000659344">
    <property type="component" value="Unassembled WGS sequence"/>
</dbReference>
<protein>
    <submittedName>
        <fullName evidence="1">Uncharacterized protein</fullName>
    </submittedName>
</protein>
<name>A0ABQ1YJV2_9BACL</name>
<comment type="caution">
    <text evidence="1">The sequence shown here is derived from an EMBL/GenBank/DDBJ whole genome shotgun (WGS) entry which is preliminary data.</text>
</comment>
<sequence length="43" mass="4960">MLQRICWYATINLVIGNVTDKDTDKVANFLKIFLVSATNRLFL</sequence>
<reference evidence="2" key="1">
    <citation type="journal article" date="2019" name="Int. J. Syst. Evol. Microbiol.">
        <title>The Global Catalogue of Microorganisms (GCM) 10K type strain sequencing project: providing services to taxonomists for standard genome sequencing and annotation.</title>
        <authorList>
            <consortium name="The Broad Institute Genomics Platform"/>
            <consortium name="The Broad Institute Genome Sequencing Center for Infectious Disease"/>
            <person name="Wu L."/>
            <person name="Ma J."/>
        </authorList>
    </citation>
    <scope>NUCLEOTIDE SEQUENCE [LARGE SCALE GENOMIC DNA]</scope>
    <source>
        <strain evidence="2">CGMCC 1.12769</strain>
    </source>
</reference>
<evidence type="ECO:0000313" key="2">
    <source>
        <dbReference type="Proteomes" id="UP000659344"/>
    </source>
</evidence>
<gene>
    <name evidence="1" type="ORF">GCM10008013_27900</name>
</gene>
<keyword evidence="2" id="KW-1185">Reference proteome</keyword>